<evidence type="ECO:0000256" key="9">
    <source>
        <dbReference type="SAM" id="MobiDB-lite"/>
    </source>
</evidence>
<comment type="caution">
    <text evidence="10">The sequence shown here is derived from an EMBL/GenBank/DDBJ whole genome shotgun (WGS) entry which is preliminary data.</text>
</comment>
<keyword evidence="11" id="KW-1185">Reference proteome</keyword>
<dbReference type="PANTHER" id="PTHR34252">
    <property type="entry name" value="UPF0705 PROTEIN C11ORF49"/>
    <property type="match status" value="1"/>
</dbReference>
<accession>A0A9Q1F1W4</accession>
<keyword evidence="4" id="KW-0493">Microtubule</keyword>
<feature type="region of interest" description="Disordered" evidence="9">
    <location>
        <begin position="13"/>
        <end position="33"/>
    </location>
</feature>
<feature type="compositionally biased region" description="Pro residues" evidence="9">
    <location>
        <begin position="18"/>
        <end position="29"/>
    </location>
</feature>
<dbReference type="PANTHER" id="PTHR34252:SF1">
    <property type="entry name" value="CENTRIOLAR SATELLITE-ASSOCIATED TUBULIN POLYGLUTAMYLASE COMPLEX REGULATOR 1"/>
    <property type="match status" value="1"/>
</dbReference>
<dbReference type="GO" id="GO:0034451">
    <property type="term" value="C:centriolar satellite"/>
    <property type="evidence" value="ECO:0007669"/>
    <property type="project" value="UniProtKB-SubCell"/>
</dbReference>
<sequence length="67" mass="7382">MSARVLPAAFSLRSGPWAPRPQAPPPPPVRASDAAPHQIVLMDDAMDCPMSFADFIYAFQVQFYFEG</sequence>
<evidence type="ECO:0000256" key="3">
    <source>
        <dbReference type="ARBA" id="ARBA00022553"/>
    </source>
</evidence>
<name>A0A9Q1F1W4_SYNKA</name>
<evidence type="ECO:0000256" key="8">
    <source>
        <dbReference type="ARBA" id="ARBA00045673"/>
    </source>
</evidence>
<comment type="function">
    <text evidence="8">Regulator of the tubulin polyglutamylase complex (TPGC) that controls cytoskeletal organization, nuclear shape, and cilium disassembly by balancing microtubule and actin assembly. Regulates the assembly and stability of the TPGC and thereby modulates polyglutamylation of the microtubule, which antagonizes MAP4 binding.</text>
</comment>
<keyword evidence="3" id="KW-0597">Phosphoprotein</keyword>
<organism evidence="10 11">
    <name type="scientific">Synaphobranchus kaupii</name>
    <name type="common">Kaup's arrowtooth eel</name>
    <dbReference type="NCBI Taxonomy" id="118154"/>
    <lineage>
        <taxon>Eukaryota</taxon>
        <taxon>Metazoa</taxon>
        <taxon>Chordata</taxon>
        <taxon>Craniata</taxon>
        <taxon>Vertebrata</taxon>
        <taxon>Euteleostomi</taxon>
        <taxon>Actinopterygii</taxon>
        <taxon>Neopterygii</taxon>
        <taxon>Teleostei</taxon>
        <taxon>Anguilliformes</taxon>
        <taxon>Synaphobranchidae</taxon>
        <taxon>Synaphobranchus</taxon>
    </lineage>
</organism>
<comment type="similarity">
    <text evidence="6">Belongs to the CSTPP1 family.</text>
</comment>
<evidence type="ECO:0000256" key="1">
    <source>
        <dbReference type="ARBA" id="ARBA00004607"/>
    </source>
</evidence>
<evidence type="ECO:0000256" key="5">
    <source>
        <dbReference type="ARBA" id="ARBA00023212"/>
    </source>
</evidence>
<evidence type="ECO:0000313" key="11">
    <source>
        <dbReference type="Proteomes" id="UP001152622"/>
    </source>
</evidence>
<keyword evidence="2" id="KW-0963">Cytoplasm</keyword>
<reference evidence="10" key="1">
    <citation type="journal article" date="2023" name="Science">
        <title>Genome structures resolve the early diversification of teleost fishes.</title>
        <authorList>
            <person name="Parey E."/>
            <person name="Louis A."/>
            <person name="Montfort J."/>
            <person name="Bouchez O."/>
            <person name="Roques C."/>
            <person name="Iampietro C."/>
            <person name="Lluch J."/>
            <person name="Castinel A."/>
            <person name="Donnadieu C."/>
            <person name="Desvignes T."/>
            <person name="Floi Bucao C."/>
            <person name="Jouanno E."/>
            <person name="Wen M."/>
            <person name="Mejri S."/>
            <person name="Dirks R."/>
            <person name="Jansen H."/>
            <person name="Henkel C."/>
            <person name="Chen W.J."/>
            <person name="Zahm M."/>
            <person name="Cabau C."/>
            <person name="Klopp C."/>
            <person name="Thompson A.W."/>
            <person name="Robinson-Rechavi M."/>
            <person name="Braasch I."/>
            <person name="Lecointre G."/>
            <person name="Bobe J."/>
            <person name="Postlethwait J.H."/>
            <person name="Berthelot C."/>
            <person name="Roest Crollius H."/>
            <person name="Guiguen Y."/>
        </authorList>
    </citation>
    <scope>NUCLEOTIDE SEQUENCE</scope>
    <source>
        <strain evidence="10">WJC10195</strain>
    </source>
</reference>
<dbReference type="InterPro" id="IPR038968">
    <property type="entry name" value="CSTPP1"/>
</dbReference>
<evidence type="ECO:0000256" key="2">
    <source>
        <dbReference type="ARBA" id="ARBA00022490"/>
    </source>
</evidence>
<evidence type="ECO:0000256" key="7">
    <source>
        <dbReference type="ARBA" id="ARBA00033769"/>
    </source>
</evidence>
<evidence type="ECO:0000256" key="6">
    <source>
        <dbReference type="ARBA" id="ARBA00033750"/>
    </source>
</evidence>
<protein>
    <recommendedName>
        <fullName evidence="7">Centriolar satellite-associated tubulin polyglutamylase complex regulator 1</fullName>
    </recommendedName>
</protein>
<evidence type="ECO:0000256" key="4">
    <source>
        <dbReference type="ARBA" id="ARBA00022701"/>
    </source>
</evidence>
<evidence type="ECO:0000313" key="10">
    <source>
        <dbReference type="EMBL" id="KAJ8349361.1"/>
    </source>
</evidence>
<gene>
    <name evidence="10" type="ORF">SKAU_G00244910</name>
</gene>
<dbReference type="Proteomes" id="UP001152622">
    <property type="component" value="Chromosome 9"/>
</dbReference>
<comment type="subcellular location">
    <subcellularLocation>
        <location evidence="1">Cytoplasm</location>
        <location evidence="1">Cytoskeleton</location>
        <location evidence="1">Microtubule organizing center</location>
        <location evidence="1">Centrosome</location>
        <location evidence="1">Centriolar satellite</location>
    </subcellularLocation>
</comment>
<keyword evidence="5" id="KW-0206">Cytoskeleton</keyword>
<proteinExistence type="inferred from homology"/>
<dbReference type="OrthoDB" id="197906at2759"/>
<dbReference type="GO" id="GO:0005874">
    <property type="term" value="C:microtubule"/>
    <property type="evidence" value="ECO:0007669"/>
    <property type="project" value="UniProtKB-KW"/>
</dbReference>
<dbReference type="EMBL" id="JAINUF010000009">
    <property type="protein sequence ID" value="KAJ8349361.1"/>
    <property type="molecule type" value="Genomic_DNA"/>
</dbReference>
<dbReference type="AlphaFoldDB" id="A0A9Q1F1W4"/>